<accession>A0A9D3Z291</accession>
<proteinExistence type="predicted"/>
<reference evidence="1" key="1">
    <citation type="journal article" date="2019" name="bioRxiv">
        <title>The Genome of the Zebra Mussel, Dreissena polymorpha: A Resource for Invasive Species Research.</title>
        <authorList>
            <person name="McCartney M.A."/>
            <person name="Auch B."/>
            <person name="Kono T."/>
            <person name="Mallez S."/>
            <person name="Zhang Y."/>
            <person name="Obille A."/>
            <person name="Becker A."/>
            <person name="Abrahante J.E."/>
            <person name="Garbe J."/>
            <person name="Badalamenti J.P."/>
            <person name="Herman A."/>
            <person name="Mangelson H."/>
            <person name="Liachko I."/>
            <person name="Sullivan S."/>
            <person name="Sone E.D."/>
            <person name="Koren S."/>
            <person name="Silverstein K.A.T."/>
            <person name="Beckman K.B."/>
            <person name="Gohl D.M."/>
        </authorList>
    </citation>
    <scope>NUCLEOTIDE SEQUENCE</scope>
    <source>
        <strain evidence="1">Duluth1</strain>
        <tissue evidence="1">Whole animal</tissue>
    </source>
</reference>
<dbReference type="EMBL" id="JAIWYP010000014">
    <property type="protein sequence ID" value="KAH3711743.1"/>
    <property type="molecule type" value="Genomic_DNA"/>
</dbReference>
<reference evidence="1" key="2">
    <citation type="submission" date="2020-11" db="EMBL/GenBank/DDBJ databases">
        <authorList>
            <person name="McCartney M.A."/>
            <person name="Auch B."/>
            <person name="Kono T."/>
            <person name="Mallez S."/>
            <person name="Becker A."/>
            <person name="Gohl D.M."/>
            <person name="Silverstein K.A.T."/>
            <person name="Koren S."/>
            <person name="Bechman K.B."/>
            <person name="Herman A."/>
            <person name="Abrahante J.E."/>
            <person name="Garbe J."/>
        </authorList>
    </citation>
    <scope>NUCLEOTIDE SEQUENCE</scope>
    <source>
        <strain evidence="1">Duluth1</strain>
        <tissue evidence="1">Whole animal</tissue>
    </source>
</reference>
<comment type="caution">
    <text evidence="1">The sequence shown here is derived from an EMBL/GenBank/DDBJ whole genome shotgun (WGS) entry which is preliminary data.</text>
</comment>
<keyword evidence="2" id="KW-1185">Reference proteome</keyword>
<evidence type="ECO:0000313" key="1">
    <source>
        <dbReference type="EMBL" id="KAH3711743.1"/>
    </source>
</evidence>
<dbReference type="Proteomes" id="UP000828390">
    <property type="component" value="Unassembled WGS sequence"/>
</dbReference>
<protein>
    <submittedName>
        <fullName evidence="1">Uncharacterized protein</fullName>
    </submittedName>
</protein>
<organism evidence="1 2">
    <name type="scientific">Dreissena polymorpha</name>
    <name type="common">Zebra mussel</name>
    <name type="synonym">Mytilus polymorpha</name>
    <dbReference type="NCBI Taxonomy" id="45954"/>
    <lineage>
        <taxon>Eukaryota</taxon>
        <taxon>Metazoa</taxon>
        <taxon>Spiralia</taxon>
        <taxon>Lophotrochozoa</taxon>
        <taxon>Mollusca</taxon>
        <taxon>Bivalvia</taxon>
        <taxon>Autobranchia</taxon>
        <taxon>Heteroconchia</taxon>
        <taxon>Euheterodonta</taxon>
        <taxon>Imparidentia</taxon>
        <taxon>Neoheterodontei</taxon>
        <taxon>Myida</taxon>
        <taxon>Dreissenoidea</taxon>
        <taxon>Dreissenidae</taxon>
        <taxon>Dreissena</taxon>
    </lineage>
</organism>
<dbReference type="AlphaFoldDB" id="A0A9D3Z291"/>
<gene>
    <name evidence="1" type="ORF">DPMN_071416</name>
</gene>
<evidence type="ECO:0000313" key="2">
    <source>
        <dbReference type="Proteomes" id="UP000828390"/>
    </source>
</evidence>
<sequence length="82" mass="9040">MEDVLTCAAFNNAFPFVVERALTVEVTVVSEVKGLVVDVDEVFPYSEFDNVLPMLEFDDMLITSGNIVVSPMELPPESIEDA</sequence>
<name>A0A9D3Z291_DREPO</name>